<organism evidence="1 2">
    <name type="scientific">Aurantibacter aestuarii</name>
    <dbReference type="NCBI Taxonomy" id="1266046"/>
    <lineage>
        <taxon>Bacteria</taxon>
        <taxon>Pseudomonadati</taxon>
        <taxon>Bacteroidota</taxon>
        <taxon>Flavobacteriia</taxon>
        <taxon>Flavobacteriales</taxon>
        <taxon>Flavobacteriaceae</taxon>
        <taxon>Aurantibacter</taxon>
    </lineage>
</organism>
<dbReference type="GO" id="GO:0016788">
    <property type="term" value="F:hydrolase activity, acting on ester bonds"/>
    <property type="evidence" value="ECO:0007669"/>
    <property type="project" value="UniProtKB-ARBA"/>
</dbReference>
<dbReference type="RefSeq" id="WP_106463547.1">
    <property type="nucleotide sequence ID" value="NZ_PXOQ01000009.1"/>
</dbReference>
<dbReference type="Gene3D" id="3.40.50.1110">
    <property type="entry name" value="SGNH hydrolase"/>
    <property type="match status" value="1"/>
</dbReference>
<evidence type="ECO:0000313" key="2">
    <source>
        <dbReference type="Proteomes" id="UP000238426"/>
    </source>
</evidence>
<proteinExistence type="predicted"/>
<name>A0A2T1N973_9FLAO</name>
<reference evidence="1 2" key="1">
    <citation type="submission" date="2018-03" db="EMBL/GenBank/DDBJ databases">
        <title>Mesoflavibacter sp. HG37 and Mesoflavibacter sp. HG96 sp.nov., two marine bacteria isolated from seawater of Western Pacific Ocean.</title>
        <authorList>
            <person name="Cheng H."/>
            <person name="Wu Y.-H."/>
            <person name="Guo L.-L."/>
            <person name="Xu X.-W."/>
        </authorList>
    </citation>
    <scope>NUCLEOTIDE SEQUENCE [LARGE SCALE GENOMIC DNA]</scope>
    <source>
        <strain evidence="1 2">KCTC 32269</strain>
    </source>
</reference>
<dbReference type="Gene3D" id="2.60.120.1360">
    <property type="match status" value="1"/>
</dbReference>
<dbReference type="OrthoDB" id="9810515at2"/>
<dbReference type="SUPFAM" id="SSF52266">
    <property type="entry name" value="SGNH hydrolase"/>
    <property type="match status" value="1"/>
</dbReference>
<keyword evidence="2" id="KW-1185">Reference proteome</keyword>
<dbReference type="EMBL" id="PXOQ01000009">
    <property type="protein sequence ID" value="PSG88409.1"/>
    <property type="molecule type" value="Genomic_DNA"/>
</dbReference>
<sequence>MNINPLKISVYFIITLLILLGLLFLSNANDSKKEGFQVFSYTLKYPTAQSFFSEENNSKETKKSIDSIVNNIESIVVDVGDVVVDIDTIPKDSKENFKPIIPDFSKIDTSKVRRISYPSNKQEFISNLKSQLTSENCRIIHYGDSQLEGDRISGYLRNRLQQLYGGSGLGFIPVVQTYQQISVDITPSENWERFASFDPIKKKFDHKKYGAFTSLARFTPDYATDKESLDSLSVSTATIKIKPSSKSYRLLKAYSYVTLHYGNLLTSVGVDVYSDGALIKKDSLIKDGKYHQLKLKFGTTPNDLNIVFKGKISPDVYGITLDGTSGIQLDNVAMRGSSGTIFASANSENFSAMYKTLDPKVLIFQYGGNTVPYLKDSLSVTNYARYLKNHINWVKRKTNNASVIFIGPSDMTTMENGEMKTYDLLPYLNIVLESTCHENNIAYWSMFDAMGGENSMQHWVDQKLAGSDYTHFTHSGTKVISELFFMALYMDLKSN</sequence>
<comment type="caution">
    <text evidence="1">The sequence shown here is derived from an EMBL/GenBank/DDBJ whole genome shotgun (WGS) entry which is preliminary data.</text>
</comment>
<evidence type="ECO:0000313" key="1">
    <source>
        <dbReference type="EMBL" id="PSG88409.1"/>
    </source>
</evidence>
<gene>
    <name evidence="1" type="ORF">C7H52_08900</name>
</gene>
<accession>A0A2T1N973</accession>
<dbReference type="InterPro" id="IPR036514">
    <property type="entry name" value="SGNH_hydro_sf"/>
</dbReference>
<protein>
    <submittedName>
        <fullName evidence="1">Lipase</fullName>
    </submittedName>
</protein>
<dbReference type="Proteomes" id="UP000238426">
    <property type="component" value="Unassembled WGS sequence"/>
</dbReference>
<dbReference type="AlphaFoldDB" id="A0A2T1N973"/>